<feature type="disulfide bond" evidence="1">
    <location>
        <begin position="50"/>
        <end position="55"/>
    </location>
</feature>
<keyword evidence="3" id="KW-1185">Reference proteome</keyword>
<dbReference type="PANTHER" id="PTHR31048">
    <property type="entry name" value="OS03G0233200 PROTEIN"/>
    <property type="match status" value="1"/>
</dbReference>
<dbReference type="STRING" id="4072.A0A2G2Y8U9"/>
<evidence type="ECO:0000313" key="2">
    <source>
        <dbReference type="EMBL" id="PHT66195.1"/>
    </source>
</evidence>
<dbReference type="SMART" id="SM00205">
    <property type="entry name" value="THN"/>
    <property type="match status" value="1"/>
</dbReference>
<dbReference type="SUPFAM" id="SSF49870">
    <property type="entry name" value="Osmotin, thaumatin-like protein"/>
    <property type="match status" value="1"/>
</dbReference>
<organism evidence="2 3">
    <name type="scientific">Capsicum annuum</name>
    <name type="common">Capsicum pepper</name>
    <dbReference type="NCBI Taxonomy" id="4072"/>
    <lineage>
        <taxon>Eukaryota</taxon>
        <taxon>Viridiplantae</taxon>
        <taxon>Streptophyta</taxon>
        <taxon>Embryophyta</taxon>
        <taxon>Tracheophyta</taxon>
        <taxon>Spermatophyta</taxon>
        <taxon>Magnoliopsida</taxon>
        <taxon>eudicotyledons</taxon>
        <taxon>Gunneridae</taxon>
        <taxon>Pentapetalae</taxon>
        <taxon>asterids</taxon>
        <taxon>lamiids</taxon>
        <taxon>Solanales</taxon>
        <taxon>Solanaceae</taxon>
        <taxon>Solanoideae</taxon>
        <taxon>Capsiceae</taxon>
        <taxon>Capsicum</taxon>
    </lineage>
</organism>
<proteinExistence type="predicted"/>
<comment type="caution">
    <text evidence="2">The sequence shown here is derived from an EMBL/GenBank/DDBJ whole genome shotgun (WGS) entry which is preliminary data.</text>
</comment>
<feature type="disulfide bond" evidence="1">
    <location>
        <begin position="26"/>
        <end position="36"/>
    </location>
</feature>
<dbReference type="InterPro" id="IPR001938">
    <property type="entry name" value="Thaumatin"/>
</dbReference>
<dbReference type="PIRSF" id="PIRSF002703">
    <property type="entry name" value="Thaumatin"/>
    <property type="match status" value="1"/>
</dbReference>
<sequence>MAHPQTLAEYALNQFNNLDFFNISLCPKELRTSGGCNNPCTVFNTNEYCCTSGDCGETNYSKFFKQRCPNSFSYPQDDAINTLICPSGTKYRVVFCP</sequence>
<dbReference type="PROSITE" id="PS51367">
    <property type="entry name" value="THAUMATIN_2"/>
    <property type="match status" value="1"/>
</dbReference>
<feature type="disulfide bond" evidence="1">
    <location>
        <begin position="40"/>
        <end position="49"/>
    </location>
</feature>
<dbReference type="Pfam" id="PF00314">
    <property type="entry name" value="Thaumatin"/>
    <property type="match status" value="1"/>
</dbReference>
<dbReference type="OMA" id="PQDDAIN"/>
<accession>A0A2G2Y8U9</accession>
<evidence type="ECO:0000313" key="3">
    <source>
        <dbReference type="Proteomes" id="UP000222542"/>
    </source>
</evidence>
<reference evidence="2 3" key="2">
    <citation type="journal article" date="2017" name="Genome Biol.">
        <title>New reference genome sequences of hot pepper reveal the massive evolution of plant disease-resistance genes by retroduplication.</title>
        <authorList>
            <person name="Kim S."/>
            <person name="Park J."/>
            <person name="Yeom S.I."/>
            <person name="Kim Y.M."/>
            <person name="Seo E."/>
            <person name="Kim K.T."/>
            <person name="Kim M.S."/>
            <person name="Lee J.M."/>
            <person name="Cheong K."/>
            <person name="Shin H.S."/>
            <person name="Kim S.B."/>
            <person name="Han K."/>
            <person name="Lee J."/>
            <person name="Park M."/>
            <person name="Lee H.A."/>
            <person name="Lee H.Y."/>
            <person name="Lee Y."/>
            <person name="Oh S."/>
            <person name="Lee J.H."/>
            <person name="Choi E."/>
            <person name="Choi E."/>
            <person name="Lee S.E."/>
            <person name="Jeon J."/>
            <person name="Kim H."/>
            <person name="Choi G."/>
            <person name="Song H."/>
            <person name="Lee J."/>
            <person name="Lee S.C."/>
            <person name="Kwon J.K."/>
            <person name="Lee H.Y."/>
            <person name="Koo N."/>
            <person name="Hong Y."/>
            <person name="Kim R.W."/>
            <person name="Kang W.H."/>
            <person name="Huh J.H."/>
            <person name="Kang B.C."/>
            <person name="Yang T.J."/>
            <person name="Lee Y.H."/>
            <person name="Bennetzen J.L."/>
            <person name="Choi D."/>
        </authorList>
    </citation>
    <scope>NUCLEOTIDE SEQUENCE [LARGE SCALE GENOMIC DNA]</scope>
    <source>
        <strain evidence="3">cv. CM334</strain>
    </source>
</reference>
<dbReference type="AlphaFoldDB" id="A0A2G2Y8U9"/>
<dbReference type="EMBL" id="AYRZ02000012">
    <property type="protein sequence ID" value="PHT66195.1"/>
    <property type="molecule type" value="Genomic_DNA"/>
</dbReference>
<dbReference type="Proteomes" id="UP000222542">
    <property type="component" value="Unassembled WGS sequence"/>
</dbReference>
<dbReference type="Gramene" id="PHT66195">
    <property type="protein sequence ID" value="PHT66195"/>
    <property type="gene ID" value="T459_30620"/>
</dbReference>
<reference evidence="2 3" key="1">
    <citation type="journal article" date="2014" name="Nat. Genet.">
        <title>Genome sequence of the hot pepper provides insights into the evolution of pungency in Capsicum species.</title>
        <authorList>
            <person name="Kim S."/>
            <person name="Park M."/>
            <person name="Yeom S.I."/>
            <person name="Kim Y.M."/>
            <person name="Lee J.M."/>
            <person name="Lee H.A."/>
            <person name="Seo E."/>
            <person name="Choi J."/>
            <person name="Cheong K."/>
            <person name="Kim K.T."/>
            <person name="Jung K."/>
            <person name="Lee G.W."/>
            <person name="Oh S.K."/>
            <person name="Bae C."/>
            <person name="Kim S.B."/>
            <person name="Lee H.Y."/>
            <person name="Kim S.Y."/>
            <person name="Kim M.S."/>
            <person name="Kang B.C."/>
            <person name="Jo Y.D."/>
            <person name="Yang H.B."/>
            <person name="Jeong H.J."/>
            <person name="Kang W.H."/>
            <person name="Kwon J.K."/>
            <person name="Shin C."/>
            <person name="Lim J.Y."/>
            <person name="Park J.H."/>
            <person name="Huh J.H."/>
            <person name="Kim J.S."/>
            <person name="Kim B.D."/>
            <person name="Cohen O."/>
            <person name="Paran I."/>
            <person name="Suh M.C."/>
            <person name="Lee S.B."/>
            <person name="Kim Y.K."/>
            <person name="Shin Y."/>
            <person name="Noh S.J."/>
            <person name="Park J."/>
            <person name="Seo Y.S."/>
            <person name="Kwon S.Y."/>
            <person name="Kim H.A."/>
            <person name="Park J.M."/>
            <person name="Kim H.J."/>
            <person name="Choi S.B."/>
            <person name="Bosland P.W."/>
            <person name="Reeves G."/>
            <person name="Jo S.H."/>
            <person name="Lee B.W."/>
            <person name="Cho H.T."/>
            <person name="Choi H.S."/>
            <person name="Lee M.S."/>
            <person name="Yu Y."/>
            <person name="Do Choi Y."/>
            <person name="Park B.S."/>
            <person name="van Deynze A."/>
            <person name="Ashrafi H."/>
            <person name="Hill T."/>
            <person name="Kim W.T."/>
            <person name="Pai H.S."/>
            <person name="Ahn H.K."/>
            <person name="Yeam I."/>
            <person name="Giovannoni J.J."/>
            <person name="Rose J.K."/>
            <person name="Sorensen I."/>
            <person name="Lee S.J."/>
            <person name="Kim R.W."/>
            <person name="Choi I.Y."/>
            <person name="Choi B.S."/>
            <person name="Lim J.S."/>
            <person name="Lee Y.H."/>
            <person name="Choi D."/>
        </authorList>
    </citation>
    <scope>NUCLEOTIDE SEQUENCE [LARGE SCALE GENOMIC DNA]</scope>
    <source>
        <strain evidence="3">cv. CM334</strain>
    </source>
</reference>
<dbReference type="InterPro" id="IPR037176">
    <property type="entry name" value="Osmotin/thaumatin-like_sf"/>
</dbReference>
<dbReference type="Gene3D" id="2.60.110.10">
    <property type="entry name" value="Thaumatin"/>
    <property type="match status" value="1"/>
</dbReference>
<protein>
    <submittedName>
        <fullName evidence="2">Thaumatin-like protein</fullName>
    </submittedName>
</protein>
<keyword evidence="1" id="KW-1015">Disulfide bond</keyword>
<evidence type="ECO:0000256" key="1">
    <source>
        <dbReference type="PIRSR" id="PIRSR002703-1"/>
    </source>
</evidence>
<name>A0A2G2Y8U9_CAPAN</name>
<gene>
    <name evidence="2" type="ORF">T459_30620</name>
</gene>